<dbReference type="EMBL" id="FODH01000001">
    <property type="protein sequence ID" value="SEN47900.1"/>
    <property type="molecule type" value="Genomic_DNA"/>
</dbReference>
<accession>A0A1H8GVR2</accession>
<dbReference type="AlphaFoldDB" id="A0A1H8GVR2"/>
<reference evidence="1 4" key="2">
    <citation type="submission" date="2021-06" db="EMBL/GenBank/DDBJ databases">
        <title>Whole genome sequence of Paenibacillus sophorae DSM23020 for comparative genomics.</title>
        <authorList>
            <person name="Kim M.-J."/>
            <person name="Lee G."/>
            <person name="Shin J.-H."/>
        </authorList>
    </citation>
    <scope>NUCLEOTIDE SEQUENCE [LARGE SCALE GENOMIC DNA]</scope>
    <source>
        <strain evidence="1 4">DSM 23020</strain>
    </source>
</reference>
<organism evidence="2 3">
    <name type="scientific">Paenibacillus sophorae</name>
    <dbReference type="NCBI Taxonomy" id="1333845"/>
    <lineage>
        <taxon>Bacteria</taxon>
        <taxon>Bacillati</taxon>
        <taxon>Bacillota</taxon>
        <taxon>Bacilli</taxon>
        <taxon>Bacillales</taxon>
        <taxon>Paenibacillaceae</taxon>
        <taxon>Paenibacillus</taxon>
    </lineage>
</organism>
<dbReference type="OrthoDB" id="2680503at2"/>
<dbReference type="RefSeq" id="WP_036588328.1">
    <property type="nucleotide sequence ID" value="NZ_CP076607.1"/>
</dbReference>
<dbReference type="EMBL" id="CP076607">
    <property type="protein sequence ID" value="QWU14354.1"/>
    <property type="molecule type" value="Genomic_DNA"/>
</dbReference>
<dbReference type="Proteomes" id="UP000198809">
    <property type="component" value="Unassembled WGS sequence"/>
</dbReference>
<gene>
    <name evidence="1" type="ORF">KP014_20830</name>
    <name evidence="2" type="ORF">SAMN04487895_101657</name>
</gene>
<reference evidence="2 3" key="1">
    <citation type="submission" date="2016-10" db="EMBL/GenBank/DDBJ databases">
        <authorList>
            <person name="de Groot N.N."/>
        </authorList>
    </citation>
    <scope>NUCLEOTIDE SEQUENCE [LARGE SCALE GENOMIC DNA]</scope>
    <source>
        <strain evidence="2 3">CGMCC 1.10238</strain>
    </source>
</reference>
<evidence type="ECO:0000313" key="3">
    <source>
        <dbReference type="Proteomes" id="UP000198809"/>
    </source>
</evidence>
<proteinExistence type="predicted"/>
<sequence>MLEEMISKLSDDDLKTCFDEIVEWRKQGYLPMEARVRTLWESYKELQSTYPIHMMTEPILFEIAKRSYQ</sequence>
<evidence type="ECO:0000313" key="1">
    <source>
        <dbReference type="EMBL" id="QWU14354.1"/>
    </source>
</evidence>
<evidence type="ECO:0000313" key="2">
    <source>
        <dbReference type="EMBL" id="SEN47900.1"/>
    </source>
</evidence>
<dbReference type="Proteomes" id="UP000683429">
    <property type="component" value="Chromosome"/>
</dbReference>
<evidence type="ECO:0000313" key="4">
    <source>
        <dbReference type="Proteomes" id="UP000683429"/>
    </source>
</evidence>
<name>A0A1H8GVR2_9BACL</name>
<keyword evidence="4" id="KW-1185">Reference proteome</keyword>
<dbReference type="STRING" id="1333845.SAMN04487895_101657"/>
<protein>
    <submittedName>
        <fullName evidence="2">Uncharacterized protein</fullName>
    </submittedName>
</protein>